<evidence type="ECO:0000256" key="4">
    <source>
        <dbReference type="ARBA" id="ARBA00023125"/>
    </source>
</evidence>
<evidence type="ECO:0000256" key="3">
    <source>
        <dbReference type="ARBA" id="ARBA00022833"/>
    </source>
</evidence>
<dbReference type="PANTHER" id="PTHR12506">
    <property type="entry name" value="PROTEIN PHOSPHATASE RELATED"/>
    <property type="match status" value="1"/>
</dbReference>
<keyword evidence="4" id="KW-0238">DNA-binding</keyword>
<sequence>MKTGQCKFGVTCKFNHPPNMGGTQKMAMDRCIPCTTFNEKGYPSRPGQPQCQFYMKTGECKFGATCRFDHPFHVQVTPHLNMRPADRVNSKGLPLRPGVQPCSFYMKTGDCKFGITCKFDHPEMSQERFSELKAAQFNQVGATQGQVVNTGSVMQVSESNNVDTKAEPAAVDSLQPQEKAEDEPKQSEAVESKEE</sequence>
<evidence type="ECO:0000256" key="1">
    <source>
        <dbReference type="ARBA" id="ARBA00022723"/>
    </source>
</evidence>
<dbReference type="Pfam" id="PF00642">
    <property type="entry name" value="zf-CCCH"/>
    <property type="match status" value="3"/>
</dbReference>
<name>A0A6T9YPE5_BIGNA</name>
<organism evidence="9">
    <name type="scientific">Bigelowiella natans</name>
    <name type="common">Pedinomonas minutissima</name>
    <name type="synonym">Chlorarachnion sp. (strain CCMP621)</name>
    <dbReference type="NCBI Taxonomy" id="227086"/>
    <lineage>
        <taxon>Eukaryota</taxon>
        <taxon>Sar</taxon>
        <taxon>Rhizaria</taxon>
        <taxon>Cercozoa</taxon>
        <taxon>Chlorarachniophyceae</taxon>
        <taxon>Bigelowiella</taxon>
    </lineage>
</organism>
<dbReference type="EMBL" id="HBHA01002016">
    <property type="protein sequence ID" value="CAD9581444.1"/>
    <property type="molecule type" value="Transcribed_RNA"/>
</dbReference>
<dbReference type="PANTHER" id="PTHR12506:SF82">
    <property type="entry name" value="ZINC FINGER CCCH DOMAIN-CONTAINING PROTEIN 64-RELATED"/>
    <property type="match status" value="1"/>
</dbReference>
<feature type="domain" description="C3H1-type" evidence="7">
    <location>
        <begin position="96"/>
        <end position="124"/>
    </location>
</feature>
<evidence type="ECO:0000313" key="8">
    <source>
        <dbReference type="EMBL" id="CAD9581439.1"/>
    </source>
</evidence>
<evidence type="ECO:0000313" key="9">
    <source>
        <dbReference type="EMBL" id="CAD9581444.1"/>
    </source>
</evidence>
<feature type="zinc finger region" description="C3H1-type" evidence="5">
    <location>
        <begin position="45"/>
        <end position="73"/>
    </location>
</feature>
<dbReference type="SUPFAM" id="SSF90229">
    <property type="entry name" value="CCCH zinc finger"/>
    <property type="match status" value="2"/>
</dbReference>
<dbReference type="AlphaFoldDB" id="A0A6T9YPE5"/>
<feature type="zinc finger region" description="C3H1-type" evidence="5">
    <location>
        <begin position="1"/>
        <end position="19"/>
    </location>
</feature>
<keyword evidence="1 5" id="KW-0479">Metal-binding</keyword>
<accession>A0A6T9YPE5</accession>
<dbReference type="GO" id="GO:0008270">
    <property type="term" value="F:zinc ion binding"/>
    <property type="evidence" value="ECO:0007669"/>
    <property type="project" value="UniProtKB-KW"/>
</dbReference>
<evidence type="ECO:0000256" key="2">
    <source>
        <dbReference type="ARBA" id="ARBA00022771"/>
    </source>
</evidence>
<keyword evidence="3 5" id="KW-0862">Zinc</keyword>
<dbReference type="InterPro" id="IPR036855">
    <property type="entry name" value="Znf_CCCH_sf"/>
</dbReference>
<gene>
    <name evidence="8" type="ORF">BIGN1055_LOCUS1293</name>
    <name evidence="9" type="ORF">BIGN1055_LOCUS1294</name>
</gene>
<feature type="compositionally biased region" description="Basic and acidic residues" evidence="6">
    <location>
        <begin position="178"/>
        <end position="195"/>
    </location>
</feature>
<dbReference type="InterPro" id="IPR050974">
    <property type="entry name" value="Plant_ZF_CCCH"/>
</dbReference>
<dbReference type="GO" id="GO:0003677">
    <property type="term" value="F:DNA binding"/>
    <property type="evidence" value="ECO:0007669"/>
    <property type="project" value="UniProtKB-KW"/>
</dbReference>
<dbReference type="GO" id="GO:0003729">
    <property type="term" value="F:mRNA binding"/>
    <property type="evidence" value="ECO:0007669"/>
    <property type="project" value="UniProtKB-ARBA"/>
</dbReference>
<dbReference type="Gene3D" id="4.10.1000.10">
    <property type="entry name" value="Zinc finger, CCCH-type"/>
    <property type="match status" value="1"/>
</dbReference>
<protein>
    <recommendedName>
        <fullName evidence="7">C3H1-type domain-containing protein</fullName>
    </recommendedName>
</protein>
<dbReference type="InterPro" id="IPR000571">
    <property type="entry name" value="Znf_CCCH"/>
</dbReference>
<evidence type="ECO:0000259" key="7">
    <source>
        <dbReference type="PROSITE" id="PS50103"/>
    </source>
</evidence>
<feature type="zinc finger region" description="C3H1-type" evidence="5">
    <location>
        <begin position="96"/>
        <end position="124"/>
    </location>
</feature>
<keyword evidence="2 5" id="KW-0863">Zinc-finger</keyword>
<feature type="region of interest" description="Disordered" evidence="6">
    <location>
        <begin position="156"/>
        <end position="195"/>
    </location>
</feature>
<dbReference type="Gene3D" id="2.30.30.1190">
    <property type="match status" value="1"/>
</dbReference>
<feature type="domain" description="C3H1-type" evidence="7">
    <location>
        <begin position="1"/>
        <end position="19"/>
    </location>
</feature>
<dbReference type="EMBL" id="HBHA01002015">
    <property type="protein sequence ID" value="CAD9581439.1"/>
    <property type="molecule type" value="Transcribed_RNA"/>
</dbReference>
<reference evidence="9" key="1">
    <citation type="submission" date="2021-01" db="EMBL/GenBank/DDBJ databases">
        <authorList>
            <person name="Corre E."/>
            <person name="Pelletier E."/>
            <person name="Niang G."/>
            <person name="Scheremetjew M."/>
            <person name="Finn R."/>
            <person name="Kale V."/>
            <person name="Holt S."/>
            <person name="Cochrane G."/>
            <person name="Meng A."/>
            <person name="Brown T."/>
            <person name="Cohen L."/>
        </authorList>
    </citation>
    <scope>NUCLEOTIDE SEQUENCE</scope>
    <source>
        <strain evidence="9">CCMP1258.1</strain>
    </source>
</reference>
<proteinExistence type="predicted"/>
<feature type="domain" description="C3H1-type" evidence="7">
    <location>
        <begin position="45"/>
        <end position="73"/>
    </location>
</feature>
<evidence type="ECO:0000256" key="5">
    <source>
        <dbReference type="PROSITE-ProRule" id="PRU00723"/>
    </source>
</evidence>
<evidence type="ECO:0000256" key="6">
    <source>
        <dbReference type="SAM" id="MobiDB-lite"/>
    </source>
</evidence>
<dbReference type="SMART" id="SM00356">
    <property type="entry name" value="ZnF_C3H1"/>
    <property type="match status" value="3"/>
</dbReference>
<dbReference type="PROSITE" id="PS50103">
    <property type="entry name" value="ZF_C3H1"/>
    <property type="match status" value="3"/>
</dbReference>